<accession>A0A9Q4A9P1</accession>
<dbReference type="EMBL" id="WKAE01000511">
    <property type="protein sequence ID" value="MCF5632630.1"/>
    <property type="molecule type" value="Genomic_DNA"/>
</dbReference>
<feature type="non-terminal residue" evidence="1">
    <location>
        <position position="1"/>
    </location>
</feature>
<sequence>LAEAPVAAEPAQARLIGRKNIESVVSRPRRK</sequence>
<evidence type="ECO:0000313" key="1">
    <source>
        <dbReference type="EMBL" id="MCF5632630.1"/>
    </source>
</evidence>
<name>A0A9Q4A9P1_PSESX</name>
<protein>
    <submittedName>
        <fullName evidence="1">GNAT family N-acetyltransferase</fullName>
    </submittedName>
</protein>
<organism evidence="1 2">
    <name type="scientific">Pseudomonas syringae</name>
    <dbReference type="NCBI Taxonomy" id="317"/>
    <lineage>
        <taxon>Bacteria</taxon>
        <taxon>Pseudomonadati</taxon>
        <taxon>Pseudomonadota</taxon>
        <taxon>Gammaproteobacteria</taxon>
        <taxon>Pseudomonadales</taxon>
        <taxon>Pseudomonadaceae</taxon>
        <taxon>Pseudomonas</taxon>
    </lineage>
</organism>
<evidence type="ECO:0000313" key="2">
    <source>
        <dbReference type="Proteomes" id="UP000814010"/>
    </source>
</evidence>
<dbReference type="AlphaFoldDB" id="A0A9Q4A9P1"/>
<gene>
    <name evidence="1" type="ORF">GIV53_25835</name>
</gene>
<dbReference type="Proteomes" id="UP000814010">
    <property type="component" value="Unassembled WGS sequence"/>
</dbReference>
<reference evidence="1" key="1">
    <citation type="submission" date="2019-11" db="EMBL/GenBank/DDBJ databases">
        <title>Epiphytic Pseudomonas syringae from cherry orchards.</title>
        <authorList>
            <person name="Hulin M.T."/>
        </authorList>
    </citation>
    <scope>NUCLEOTIDE SEQUENCE</scope>
    <source>
        <strain evidence="1">PA-2-5E</strain>
    </source>
</reference>
<proteinExistence type="predicted"/>
<comment type="caution">
    <text evidence="1">The sequence shown here is derived from an EMBL/GenBank/DDBJ whole genome shotgun (WGS) entry which is preliminary data.</text>
</comment>